<feature type="domain" description="Chromo" evidence="10">
    <location>
        <begin position="839"/>
        <end position="889"/>
    </location>
</feature>
<accession>A0A6J2R0P4</accession>
<dbReference type="Pfam" id="PF03732">
    <property type="entry name" value="Retrotrans_gag"/>
    <property type="match status" value="1"/>
</dbReference>
<evidence type="ECO:0000256" key="1">
    <source>
        <dbReference type="ARBA" id="ARBA00004123"/>
    </source>
</evidence>
<feature type="region of interest" description="Disordered" evidence="9">
    <location>
        <begin position="1"/>
        <end position="21"/>
    </location>
</feature>
<dbReference type="SUPFAM" id="SSF54160">
    <property type="entry name" value="Chromo domain-like"/>
    <property type="match status" value="1"/>
</dbReference>
<dbReference type="Gene3D" id="2.40.50.40">
    <property type="match status" value="1"/>
</dbReference>
<keyword evidence="2" id="KW-0645">Protease</keyword>
<organism evidence="11 12">
    <name type="scientific">Cottoperca gobio</name>
    <name type="common">Frogmouth</name>
    <name type="synonym">Aphritis gobio</name>
    <dbReference type="NCBI Taxonomy" id="56716"/>
    <lineage>
        <taxon>Eukaryota</taxon>
        <taxon>Metazoa</taxon>
        <taxon>Chordata</taxon>
        <taxon>Craniata</taxon>
        <taxon>Vertebrata</taxon>
        <taxon>Euteleostomi</taxon>
        <taxon>Actinopterygii</taxon>
        <taxon>Neopterygii</taxon>
        <taxon>Teleostei</taxon>
        <taxon>Neoteleostei</taxon>
        <taxon>Acanthomorphata</taxon>
        <taxon>Eupercaria</taxon>
        <taxon>Perciformes</taxon>
        <taxon>Notothenioidei</taxon>
        <taxon>Bovichtidae</taxon>
        <taxon>Cottoperca</taxon>
    </lineage>
</organism>
<dbReference type="InParanoid" id="A0A6J2R0P4"/>
<evidence type="ECO:0000256" key="2">
    <source>
        <dbReference type="ARBA" id="ARBA00022670"/>
    </source>
</evidence>
<dbReference type="PANTHER" id="PTHR15503">
    <property type="entry name" value="LDOC1 RELATED"/>
    <property type="match status" value="1"/>
</dbReference>
<dbReference type="InterPro" id="IPR032567">
    <property type="entry name" value="RTL1-rel"/>
</dbReference>
<dbReference type="GeneID" id="115018779"/>
<dbReference type="RefSeq" id="XP_029303854.1">
    <property type="nucleotide sequence ID" value="XM_029447994.1"/>
</dbReference>
<comment type="subcellular location">
    <subcellularLocation>
        <location evidence="1">Nucleus</location>
    </subcellularLocation>
</comment>
<keyword evidence="3" id="KW-0808">Transferase</keyword>
<keyword evidence="8" id="KW-0695">RNA-directed DNA polymerase</keyword>
<dbReference type="Proteomes" id="UP000504630">
    <property type="component" value="Chromosome 14"/>
</dbReference>
<evidence type="ECO:0000313" key="11">
    <source>
        <dbReference type="Proteomes" id="UP000504630"/>
    </source>
</evidence>
<dbReference type="InterPro" id="IPR000477">
    <property type="entry name" value="RT_dom"/>
</dbReference>
<evidence type="ECO:0000313" key="12">
    <source>
        <dbReference type="RefSeq" id="XP_029303854.1"/>
    </source>
</evidence>
<dbReference type="GO" id="GO:0003964">
    <property type="term" value="F:RNA-directed DNA polymerase activity"/>
    <property type="evidence" value="ECO:0007669"/>
    <property type="project" value="UniProtKB-KW"/>
</dbReference>
<sequence length="901" mass="99953">MEPGSAETTNPQSPPAPTSEEQLYAAVLSHDATVRRHEALLSHQQGVLQNLQQSLVDLLARLPDARTQGLPSLPSTPLTPAVQQSSSMGARGPLPSEPRLPAPERYEGNHKDCRAFLAQCSLTFELQPSYFPSERSRIAYIITLLTGKARSWATAVWEQQGPSCNGYRAFTDEMRRVFDHPVGGKDAGNRLIQLRQGGSSVAEYAVLFRTLAPVSGWNEGALMTAFRHGLCGGIKDELAAKDPLSDLESLIDRDYPLREKPSPVQERENCDWCDSYSLSLDFVPAAPGSLHLPISRLDHPLSVTALDGRPLGQELCLQPLSFLALSSCPRVPSEYHDLAEVFSKRRATSLPPHRPFDCAIDLLPGSFPTRGRIFSLSPAETQAMEDYIKDSLTAGIIRPSSSPAGAGFFFVGKKDGGLRPCIDYRGLNKITVRNRYPLPLMTTAFELLQGATVFTKLDLRNAYHLVRVREGDEWKTAFNTPTGHYEYLVMPFGLTNAPAVFQALINEVSFLGFILSKGSLITDPKKTQVIRDWPQPSSVKEWSPVAERAFQDLKVRFSSAPSLPYPTSPSPSWLRWTPRMWQWGLCSPSVRLMANSVRVPSSLLAFRLLRGTMMLEIVSSWLSRWPWRSGATGWRGPNTLLLFGLTTKTWSTFRGPNVSTPGRQDGLFFLIDLILFCPSAPVRRTRSLMHSLDCFTGQMVRVPVPSSRARGLWLLSDGESSHWFARPRRGSQTPGMDPPTGYLSQLWCDPKFCSGGTLHGLPATREHAGLWSLLEAVLVAWHECGCLPPSQGNTVMLVIVDCFSKACRVVPLPKLPSALETAEALCQNVFRIVDGGPAYSNHRLMDSRRVGRGLQYLVDWEGYGPEERSWVPSRHVLDPGLIEAFHQSHPDRPCGNVRRRS</sequence>
<keyword evidence="4" id="KW-0548">Nucleotidyltransferase</keyword>
<dbReference type="GO" id="GO:0005634">
    <property type="term" value="C:nucleus"/>
    <property type="evidence" value="ECO:0007669"/>
    <property type="project" value="UniProtKB-SubCell"/>
</dbReference>
<evidence type="ECO:0000256" key="4">
    <source>
        <dbReference type="ARBA" id="ARBA00022695"/>
    </source>
</evidence>
<gene>
    <name evidence="12" type="primary">LOC115018779</name>
</gene>
<evidence type="ECO:0000256" key="5">
    <source>
        <dbReference type="ARBA" id="ARBA00022722"/>
    </source>
</evidence>
<dbReference type="FunFam" id="3.10.10.10:FF:000007">
    <property type="entry name" value="Retrovirus-related Pol polyprotein from transposon 17.6-like Protein"/>
    <property type="match status" value="1"/>
</dbReference>
<keyword evidence="7" id="KW-0378">Hydrolase</keyword>
<reference evidence="12" key="1">
    <citation type="submission" date="2025-08" db="UniProtKB">
        <authorList>
            <consortium name="RefSeq"/>
        </authorList>
    </citation>
    <scope>IDENTIFICATION</scope>
</reference>
<dbReference type="SMART" id="SM00298">
    <property type="entry name" value="CHROMO"/>
    <property type="match status" value="1"/>
</dbReference>
<dbReference type="GO" id="GO:0004519">
    <property type="term" value="F:endonuclease activity"/>
    <property type="evidence" value="ECO:0007669"/>
    <property type="project" value="UniProtKB-KW"/>
</dbReference>
<proteinExistence type="predicted"/>
<dbReference type="InterPro" id="IPR005162">
    <property type="entry name" value="Retrotrans_gag_dom"/>
</dbReference>
<dbReference type="InterPro" id="IPR023780">
    <property type="entry name" value="Chromo_domain"/>
</dbReference>
<dbReference type="GO" id="GO:0006508">
    <property type="term" value="P:proteolysis"/>
    <property type="evidence" value="ECO:0007669"/>
    <property type="project" value="UniProtKB-KW"/>
</dbReference>
<evidence type="ECO:0000256" key="7">
    <source>
        <dbReference type="ARBA" id="ARBA00022801"/>
    </source>
</evidence>
<dbReference type="CDD" id="cd01647">
    <property type="entry name" value="RT_LTR"/>
    <property type="match status" value="1"/>
</dbReference>
<keyword evidence="11" id="KW-1185">Reference proteome</keyword>
<protein>
    <submittedName>
        <fullName evidence="12">Uncharacterized protein LOC115018779</fullName>
    </submittedName>
</protein>
<keyword evidence="6" id="KW-0255">Endonuclease</keyword>
<evidence type="ECO:0000259" key="10">
    <source>
        <dbReference type="PROSITE" id="PS50013"/>
    </source>
</evidence>
<dbReference type="PANTHER" id="PTHR15503:SF22">
    <property type="entry name" value="TRANSPOSON TY3-I GAG POLYPROTEIN"/>
    <property type="match status" value="1"/>
</dbReference>
<dbReference type="InterPro" id="IPR016197">
    <property type="entry name" value="Chromo-like_dom_sf"/>
</dbReference>
<feature type="compositionally biased region" description="Low complexity" evidence="9">
    <location>
        <begin position="70"/>
        <end position="80"/>
    </location>
</feature>
<keyword evidence="5" id="KW-0540">Nuclease</keyword>
<evidence type="ECO:0000256" key="8">
    <source>
        <dbReference type="ARBA" id="ARBA00022918"/>
    </source>
</evidence>
<dbReference type="SUPFAM" id="SSF56672">
    <property type="entry name" value="DNA/RNA polymerases"/>
    <property type="match status" value="1"/>
</dbReference>
<dbReference type="Pfam" id="PF00385">
    <property type="entry name" value="Chromo"/>
    <property type="match status" value="1"/>
</dbReference>
<evidence type="ECO:0000256" key="6">
    <source>
        <dbReference type="ARBA" id="ARBA00022759"/>
    </source>
</evidence>
<dbReference type="InterPro" id="IPR000953">
    <property type="entry name" value="Chromo/chromo_shadow_dom"/>
</dbReference>
<feature type="region of interest" description="Disordered" evidence="9">
    <location>
        <begin position="68"/>
        <end position="97"/>
    </location>
</feature>
<dbReference type="OrthoDB" id="1430630at2759"/>
<dbReference type="Pfam" id="PF00078">
    <property type="entry name" value="RVT_1"/>
    <property type="match status" value="1"/>
</dbReference>
<feature type="compositionally biased region" description="Polar residues" evidence="9">
    <location>
        <begin position="1"/>
        <end position="11"/>
    </location>
</feature>
<name>A0A6J2R0P4_COTGO</name>
<dbReference type="InterPro" id="IPR043502">
    <property type="entry name" value="DNA/RNA_pol_sf"/>
</dbReference>
<evidence type="ECO:0000256" key="9">
    <source>
        <dbReference type="SAM" id="MobiDB-lite"/>
    </source>
</evidence>
<evidence type="ECO:0000256" key="3">
    <source>
        <dbReference type="ARBA" id="ARBA00022679"/>
    </source>
</evidence>
<dbReference type="AlphaFoldDB" id="A0A6J2R0P4"/>
<dbReference type="PROSITE" id="PS50013">
    <property type="entry name" value="CHROMO_2"/>
    <property type="match status" value="1"/>
</dbReference>
<dbReference type="GO" id="GO:0008233">
    <property type="term" value="F:peptidase activity"/>
    <property type="evidence" value="ECO:0007669"/>
    <property type="project" value="UniProtKB-KW"/>
</dbReference>
<dbReference type="KEGG" id="cgob:115018779"/>
<dbReference type="Gene3D" id="3.10.10.10">
    <property type="entry name" value="HIV Type 1 Reverse Transcriptase, subunit A, domain 1"/>
    <property type="match status" value="1"/>
</dbReference>